<evidence type="ECO:0000313" key="1">
    <source>
        <dbReference type="EMBL" id="GAA1702103.1"/>
    </source>
</evidence>
<dbReference type="InterPro" id="IPR011009">
    <property type="entry name" value="Kinase-like_dom_sf"/>
</dbReference>
<protein>
    <recommendedName>
        <fullName evidence="3">Aminoglycoside phosphotransferase family protein</fullName>
    </recommendedName>
</protein>
<accession>A0ABN2IC07</accession>
<dbReference type="Gene3D" id="3.90.1200.10">
    <property type="match status" value="1"/>
</dbReference>
<gene>
    <name evidence="1" type="ORF">GCM10009745_56660</name>
</gene>
<evidence type="ECO:0000313" key="2">
    <source>
        <dbReference type="Proteomes" id="UP001500280"/>
    </source>
</evidence>
<keyword evidence="2" id="KW-1185">Reference proteome</keyword>
<dbReference type="EMBL" id="BAAANF010000018">
    <property type="protein sequence ID" value="GAA1702103.1"/>
    <property type="molecule type" value="Genomic_DNA"/>
</dbReference>
<reference evidence="2" key="1">
    <citation type="journal article" date="2019" name="Int. J. Syst. Evol. Microbiol.">
        <title>The Global Catalogue of Microorganisms (GCM) 10K type strain sequencing project: providing services to taxonomists for standard genome sequencing and annotation.</title>
        <authorList>
            <consortium name="The Broad Institute Genomics Platform"/>
            <consortium name="The Broad Institute Genome Sequencing Center for Infectious Disease"/>
            <person name="Wu L."/>
            <person name="Ma J."/>
        </authorList>
    </citation>
    <scope>NUCLEOTIDE SEQUENCE [LARGE SCALE GENOMIC DNA]</scope>
    <source>
        <strain evidence="2">JCM 14307</strain>
    </source>
</reference>
<organism evidence="1 2">
    <name type="scientific">Kribbella yunnanensis</name>
    <dbReference type="NCBI Taxonomy" id="190194"/>
    <lineage>
        <taxon>Bacteria</taxon>
        <taxon>Bacillati</taxon>
        <taxon>Actinomycetota</taxon>
        <taxon>Actinomycetes</taxon>
        <taxon>Propionibacteriales</taxon>
        <taxon>Kribbellaceae</taxon>
        <taxon>Kribbella</taxon>
    </lineage>
</organism>
<evidence type="ECO:0008006" key="3">
    <source>
        <dbReference type="Google" id="ProtNLM"/>
    </source>
</evidence>
<dbReference type="Proteomes" id="UP001500280">
    <property type="component" value="Unassembled WGS sequence"/>
</dbReference>
<comment type="caution">
    <text evidence="1">The sequence shown here is derived from an EMBL/GenBank/DDBJ whole genome shotgun (WGS) entry which is preliminary data.</text>
</comment>
<dbReference type="SUPFAM" id="SSF56112">
    <property type="entry name" value="Protein kinase-like (PK-like)"/>
    <property type="match status" value="1"/>
</dbReference>
<dbReference type="RefSeq" id="WP_344158468.1">
    <property type="nucleotide sequence ID" value="NZ_BAAANF010000018.1"/>
</dbReference>
<sequence>MPIDAEQVAHAFDLGPVLEDRPLANGDRPAVTRIVSTTHGRWVVKHDRLGSADRPDLAEWQRTKAWTVHRLESAAAAAGIPMPRPVQPPEPSVGFWYAPPDADGDLARVTTWVEGSDLRDARVPDEELAGWLGGVLARIARLDVAVDPEADASPVHPLEEWRDWVGEAENAADRAVAGQGTVDPALGRAARAVLGVVEDSADLLADALRNRLPLTMTHGDAARSNILATPTGLVLIDWESATAEVPWWDAVSNAVRLAARDERSIAGGDPRIVRSLIGSYRDHGGPAGPADATAFAGLLAGHLSFTAWCLWVALGHRDESAERVAYCTRSLHDAAEHLPRILRELDDWARLLA</sequence>
<name>A0ABN2IC07_9ACTN</name>
<proteinExistence type="predicted"/>